<dbReference type="SUPFAM" id="SSF52096">
    <property type="entry name" value="ClpP/crotonase"/>
    <property type="match status" value="2"/>
</dbReference>
<evidence type="ECO:0000313" key="3">
    <source>
        <dbReference type="EMBL" id="ASU86226.1"/>
    </source>
</evidence>
<gene>
    <name evidence="3" type="ORF">CDO52_14265</name>
</gene>
<dbReference type="NCBIfam" id="TIGR03134">
    <property type="entry name" value="malonate_gamma"/>
    <property type="match status" value="1"/>
</dbReference>
<dbReference type="InterPro" id="IPR017556">
    <property type="entry name" value="Malonate_beta"/>
</dbReference>
<accession>A0A223SDR2</accession>
<dbReference type="OrthoDB" id="5502755at2"/>
<protein>
    <submittedName>
        <fullName evidence="3">Biotin-independent malonate decarboxylase subunit beta</fullName>
    </submittedName>
</protein>
<evidence type="ECO:0000256" key="1">
    <source>
        <dbReference type="SAM" id="MobiDB-lite"/>
    </source>
</evidence>
<dbReference type="AlphaFoldDB" id="A0A223SDR2"/>
<dbReference type="Gene3D" id="3.90.226.10">
    <property type="entry name" value="2-enoyl-CoA Hydratase, Chain A, domain 1"/>
    <property type="match status" value="2"/>
</dbReference>
<feature type="region of interest" description="Disordered" evidence="1">
    <location>
        <begin position="264"/>
        <end position="288"/>
    </location>
</feature>
<dbReference type="GO" id="GO:0009317">
    <property type="term" value="C:acetyl-CoA carboxylase complex"/>
    <property type="evidence" value="ECO:0007669"/>
    <property type="project" value="TreeGrafter"/>
</dbReference>
<evidence type="ECO:0000259" key="2">
    <source>
        <dbReference type="PROSITE" id="PS50980"/>
    </source>
</evidence>
<evidence type="ECO:0000313" key="4">
    <source>
        <dbReference type="Proteomes" id="UP000215005"/>
    </source>
</evidence>
<dbReference type="GO" id="GO:0004658">
    <property type="term" value="F:propionyl-CoA carboxylase activity"/>
    <property type="evidence" value="ECO:0007669"/>
    <property type="project" value="TreeGrafter"/>
</dbReference>
<proteinExistence type="predicted"/>
<dbReference type="InterPro" id="IPR029045">
    <property type="entry name" value="ClpP/crotonase-like_dom_sf"/>
</dbReference>
<name>A0A223SDR2_9ACTN</name>
<dbReference type="NCBIfam" id="TIGR03133">
    <property type="entry name" value="malonate_beta"/>
    <property type="match status" value="1"/>
</dbReference>
<dbReference type="InterPro" id="IPR011762">
    <property type="entry name" value="COA_CT_N"/>
</dbReference>
<feature type="compositionally biased region" description="Low complexity" evidence="1">
    <location>
        <begin position="273"/>
        <end position="285"/>
    </location>
</feature>
<dbReference type="PROSITE" id="PS50980">
    <property type="entry name" value="COA_CT_NTER"/>
    <property type="match status" value="1"/>
</dbReference>
<feature type="domain" description="CoA carboxyltransferase N-terminal" evidence="2">
    <location>
        <begin position="1"/>
        <end position="247"/>
    </location>
</feature>
<reference evidence="3 4" key="1">
    <citation type="submission" date="2017-08" db="EMBL/GenBank/DDBJ databases">
        <title>The complete genome sequence of Nocardiopsis gilva YIM 90087.</title>
        <authorList>
            <person name="Yin M."/>
            <person name="Tang S."/>
        </authorList>
    </citation>
    <scope>NUCLEOTIDE SEQUENCE [LARGE SCALE GENOMIC DNA]</scope>
    <source>
        <strain evidence="3 4">YIM 90087</strain>
    </source>
</reference>
<dbReference type="Proteomes" id="UP000215005">
    <property type="component" value="Chromosome"/>
</dbReference>
<dbReference type="PANTHER" id="PTHR43842">
    <property type="entry name" value="PROPIONYL-COA CARBOXYLASE BETA CHAIN"/>
    <property type="match status" value="1"/>
</dbReference>
<keyword evidence="4" id="KW-1185">Reference proteome</keyword>
<dbReference type="KEGG" id="ngv:CDO52_14265"/>
<dbReference type="InterPro" id="IPR051047">
    <property type="entry name" value="AccD/PCCB"/>
</dbReference>
<dbReference type="EMBL" id="CP022753">
    <property type="protein sequence ID" value="ASU86226.1"/>
    <property type="molecule type" value="Genomic_DNA"/>
</dbReference>
<dbReference type="PANTHER" id="PTHR43842:SF2">
    <property type="entry name" value="PROPIONYL-COA CARBOXYLASE BETA CHAIN, MITOCHONDRIAL"/>
    <property type="match status" value="1"/>
</dbReference>
<organism evidence="3 4">
    <name type="scientific">Nocardiopsis gilva YIM 90087</name>
    <dbReference type="NCBI Taxonomy" id="1235441"/>
    <lineage>
        <taxon>Bacteria</taxon>
        <taxon>Bacillati</taxon>
        <taxon>Actinomycetota</taxon>
        <taxon>Actinomycetes</taxon>
        <taxon>Streptosporangiales</taxon>
        <taxon>Nocardiopsidaceae</taxon>
        <taxon>Nocardiopsis</taxon>
    </lineage>
</organism>
<dbReference type="RefSeq" id="WP_094932832.1">
    <property type="nucleotide sequence ID" value="NZ_CP022753.1"/>
</dbReference>
<dbReference type="InterPro" id="IPR009648">
    <property type="entry name" value="Malonate_gamma"/>
</dbReference>
<dbReference type="GO" id="GO:0016831">
    <property type="term" value="F:carboxy-lyase activity"/>
    <property type="evidence" value="ECO:0007669"/>
    <property type="project" value="InterPro"/>
</dbReference>
<dbReference type="GO" id="GO:0005975">
    <property type="term" value="P:carbohydrate metabolic process"/>
    <property type="evidence" value="ECO:0007669"/>
    <property type="project" value="InterPro"/>
</dbReference>
<sequence>MRRTPIAGGTPYTGLTARERARALLDPGTFRELLGPADRLVSPHLAPQGIIPQADDGVVVARGAIDGAPAVVLSLDGTFLGGAIGEVCGAKIAGALELASRAAAAGGTVRTVLLLETGGIRLQESNLGLLAVADIHAAIVDLRRHAPVVGVISGRIGCFGGMAIAAGLCTRLIMTAQGRLGLNGPQVIEEEAGVSELDAADRDLILRTVGGRRRTADGFADALVDDDTGEMRAAVRSACAATAPDASAHRSARVAEFTERLAGCAPGEDARPDTAAGPAGTADTEAAAKDRRGGVWIAALTGAPVTASAEGPASVLAADGELAGRAARFLAVVPDPDARWPRARAGEVGLDEGLALAARVRAAVRADAALPTEEKRAIVAIVDTPSQAYGYREEVHGIHQALAAAVDAYAGARHAGHPVVALVVGHAISGGFLAHGLQADRIVALDDPAVVIQAMSKESTARLTRRTLPELDAIAREVPSTAYDVRSFAALGAVHRLVTGVDGDAPGADTVGTATVRAALEDAVADARSAPAGLSVRLCSAEARRNRAASLDVRRRLAETWDH</sequence>
<dbReference type="NCBIfam" id="NF005530">
    <property type="entry name" value="PRK07189.1"/>
    <property type="match status" value="1"/>
</dbReference>
<dbReference type="Pfam" id="PF06833">
    <property type="entry name" value="MdcE"/>
    <property type="match status" value="1"/>
</dbReference>